<comment type="caution">
    <text evidence="1">The sequence shown here is derived from an EMBL/GenBank/DDBJ whole genome shotgun (WGS) entry which is preliminary data.</text>
</comment>
<dbReference type="EMBL" id="PGCJ01000142">
    <property type="protein sequence ID" value="PLW43913.1"/>
    <property type="molecule type" value="Genomic_DNA"/>
</dbReference>
<gene>
    <name evidence="1" type="ORF">PCANC_09623</name>
</gene>
<dbReference type="Proteomes" id="UP000235388">
    <property type="component" value="Unassembled WGS sequence"/>
</dbReference>
<proteinExistence type="predicted"/>
<organism evidence="1 2">
    <name type="scientific">Puccinia coronata f. sp. avenae</name>
    <dbReference type="NCBI Taxonomy" id="200324"/>
    <lineage>
        <taxon>Eukaryota</taxon>
        <taxon>Fungi</taxon>
        <taxon>Dikarya</taxon>
        <taxon>Basidiomycota</taxon>
        <taxon>Pucciniomycotina</taxon>
        <taxon>Pucciniomycetes</taxon>
        <taxon>Pucciniales</taxon>
        <taxon>Pucciniaceae</taxon>
        <taxon>Puccinia</taxon>
    </lineage>
</organism>
<keyword evidence="2" id="KW-1185">Reference proteome</keyword>
<dbReference type="AlphaFoldDB" id="A0A2N5V1P2"/>
<evidence type="ECO:0000313" key="1">
    <source>
        <dbReference type="EMBL" id="PLW43913.1"/>
    </source>
</evidence>
<sequence>MGKKPVMFMPSATVTQGLITCNKTPEKQYAGPIAKNDAPLHPLPHPTVLQSHPAPVSCSSPIHINMRITLVTLRLLATLSLVSAACGVVINHKLGWKGGGTHPEGRPGKCQGTYCDADVQGKYHVEVCGRCGGESDWVEKTFRDGLCQLHAEEYDRKEAALLKKSPGFWCIWPWG</sequence>
<evidence type="ECO:0000313" key="2">
    <source>
        <dbReference type="Proteomes" id="UP000235388"/>
    </source>
</evidence>
<reference evidence="1 2" key="1">
    <citation type="submission" date="2017-11" db="EMBL/GenBank/DDBJ databases">
        <title>De novo assembly and phasing of dikaryotic genomes from two isolates of Puccinia coronata f. sp. avenae, the causal agent of oat crown rust.</title>
        <authorList>
            <person name="Miller M.E."/>
            <person name="Zhang Y."/>
            <person name="Omidvar V."/>
            <person name="Sperschneider J."/>
            <person name="Schwessinger B."/>
            <person name="Raley C."/>
            <person name="Palmer J.M."/>
            <person name="Garnica D."/>
            <person name="Upadhyaya N."/>
            <person name="Rathjen J."/>
            <person name="Taylor J.M."/>
            <person name="Park R.F."/>
            <person name="Dodds P.N."/>
            <person name="Hirsch C.D."/>
            <person name="Kianian S.F."/>
            <person name="Figueroa M."/>
        </authorList>
    </citation>
    <scope>NUCLEOTIDE SEQUENCE [LARGE SCALE GENOMIC DNA]</scope>
    <source>
        <strain evidence="1">12NC29</strain>
    </source>
</reference>
<name>A0A2N5V1P2_9BASI</name>
<protein>
    <submittedName>
        <fullName evidence="1">Uncharacterized protein</fullName>
    </submittedName>
</protein>
<accession>A0A2N5V1P2</accession>